<keyword evidence="5" id="KW-0472">Membrane</keyword>
<dbReference type="AlphaFoldDB" id="A0AAV0UYK4"/>
<feature type="compositionally biased region" description="Acidic residues" evidence="4">
    <location>
        <begin position="104"/>
        <end position="118"/>
    </location>
</feature>
<dbReference type="Gene3D" id="3.30.40.10">
    <property type="entry name" value="Zinc/RING finger domain, C3HC4 (zinc finger)"/>
    <property type="match status" value="1"/>
</dbReference>
<reference evidence="7" key="1">
    <citation type="submission" date="2022-12" db="EMBL/GenBank/DDBJ databases">
        <authorList>
            <person name="Webb A."/>
        </authorList>
    </citation>
    <scope>NUCLEOTIDE SEQUENCE</scope>
    <source>
        <strain evidence="7">Hp1</strain>
    </source>
</reference>
<keyword evidence="2" id="KW-0863">Zinc-finger</keyword>
<comment type="caution">
    <text evidence="7">The sequence shown here is derived from an EMBL/GenBank/DDBJ whole genome shotgun (WGS) entry which is preliminary data.</text>
</comment>
<evidence type="ECO:0000256" key="2">
    <source>
        <dbReference type="ARBA" id="ARBA00022771"/>
    </source>
</evidence>
<keyword evidence="5" id="KW-1133">Transmembrane helix</keyword>
<dbReference type="Pfam" id="PF01363">
    <property type="entry name" value="FYVE"/>
    <property type="match status" value="1"/>
</dbReference>
<evidence type="ECO:0000256" key="1">
    <source>
        <dbReference type="ARBA" id="ARBA00022723"/>
    </source>
</evidence>
<evidence type="ECO:0000256" key="5">
    <source>
        <dbReference type="SAM" id="Phobius"/>
    </source>
</evidence>
<feature type="domain" description="FYVE zinc finger" evidence="6">
    <location>
        <begin position="5"/>
        <end position="45"/>
    </location>
</feature>
<dbReference type="CDD" id="cd00065">
    <property type="entry name" value="FYVE_like_SF"/>
    <property type="match status" value="1"/>
</dbReference>
<dbReference type="InterPro" id="IPR000306">
    <property type="entry name" value="Znf_FYVE"/>
</dbReference>
<evidence type="ECO:0000256" key="3">
    <source>
        <dbReference type="ARBA" id="ARBA00022833"/>
    </source>
</evidence>
<keyword evidence="1" id="KW-0479">Metal-binding</keyword>
<organism evidence="7 8">
    <name type="scientific">Hyaloperonospora brassicae</name>
    <name type="common">Brassica downy mildew</name>
    <name type="synonym">Peronospora brassicae</name>
    <dbReference type="NCBI Taxonomy" id="162125"/>
    <lineage>
        <taxon>Eukaryota</taxon>
        <taxon>Sar</taxon>
        <taxon>Stramenopiles</taxon>
        <taxon>Oomycota</taxon>
        <taxon>Peronosporomycetes</taxon>
        <taxon>Peronosporales</taxon>
        <taxon>Peronosporaceae</taxon>
        <taxon>Hyaloperonospora</taxon>
    </lineage>
</organism>
<dbReference type="SUPFAM" id="SSF57903">
    <property type="entry name" value="FYVE/PHD zinc finger"/>
    <property type="match status" value="1"/>
</dbReference>
<keyword evidence="3" id="KW-0862">Zinc</keyword>
<accession>A0AAV0UYK4</accession>
<gene>
    <name evidence="7" type="ORF">HBR001_LOCUS8182</name>
</gene>
<proteinExistence type="predicted"/>
<evidence type="ECO:0000256" key="4">
    <source>
        <dbReference type="SAM" id="MobiDB-lite"/>
    </source>
</evidence>
<sequence length="238" mass="27151">MNSPSACDACGKKFKVFGIKKKCKHCTDIVCKACLATHLELKHAYVKRSPRDGRQRTSFESFNVTDDNQQGKPQMLPPFRSHNFEFEDRESDVLKDVDAMEAKSEEDDEDDDDDDDIEDAKVLGATPYRQSPAGEKKSYYRELQQIQGAVATWTIKEMRAKQEMKHTKETSYCRDMTEVYPKMRHDDEMPCRVVVVSYVVTLTLAVWTIFGLLLTVYLGPARINSSYALPGCSFFADT</sequence>
<keyword evidence="8" id="KW-1185">Reference proteome</keyword>
<evidence type="ECO:0000313" key="8">
    <source>
        <dbReference type="Proteomes" id="UP001162031"/>
    </source>
</evidence>
<feature type="transmembrane region" description="Helical" evidence="5">
    <location>
        <begin position="195"/>
        <end position="218"/>
    </location>
</feature>
<dbReference type="EMBL" id="CANTFL010001445">
    <property type="protein sequence ID" value="CAI5740539.1"/>
    <property type="molecule type" value="Genomic_DNA"/>
</dbReference>
<dbReference type="InterPro" id="IPR011011">
    <property type="entry name" value="Znf_FYVE_PHD"/>
</dbReference>
<keyword evidence="5" id="KW-0812">Transmembrane</keyword>
<evidence type="ECO:0000259" key="6">
    <source>
        <dbReference type="Pfam" id="PF01363"/>
    </source>
</evidence>
<dbReference type="InterPro" id="IPR013083">
    <property type="entry name" value="Znf_RING/FYVE/PHD"/>
</dbReference>
<dbReference type="Proteomes" id="UP001162031">
    <property type="component" value="Unassembled WGS sequence"/>
</dbReference>
<feature type="region of interest" description="Disordered" evidence="4">
    <location>
        <begin position="100"/>
        <end position="136"/>
    </location>
</feature>
<dbReference type="GO" id="GO:0008270">
    <property type="term" value="F:zinc ion binding"/>
    <property type="evidence" value="ECO:0007669"/>
    <property type="project" value="UniProtKB-KW"/>
</dbReference>
<evidence type="ECO:0000313" key="7">
    <source>
        <dbReference type="EMBL" id="CAI5740539.1"/>
    </source>
</evidence>
<protein>
    <recommendedName>
        <fullName evidence="6">FYVE zinc finger domain-containing protein</fullName>
    </recommendedName>
</protein>
<name>A0AAV0UYK4_HYABA</name>